<dbReference type="Pfam" id="PF01145">
    <property type="entry name" value="Band_7"/>
    <property type="match status" value="1"/>
</dbReference>
<reference evidence="7 8" key="1">
    <citation type="journal article" date="2018" name="Nat. Ecol. Evol.">
        <title>Pezizomycetes genomes reveal the molecular basis of ectomycorrhizal truffle lifestyle.</title>
        <authorList>
            <person name="Murat C."/>
            <person name="Payen T."/>
            <person name="Noel B."/>
            <person name="Kuo A."/>
            <person name="Morin E."/>
            <person name="Chen J."/>
            <person name="Kohler A."/>
            <person name="Krizsan K."/>
            <person name="Balestrini R."/>
            <person name="Da Silva C."/>
            <person name="Montanini B."/>
            <person name="Hainaut M."/>
            <person name="Levati E."/>
            <person name="Barry K.W."/>
            <person name="Belfiori B."/>
            <person name="Cichocki N."/>
            <person name="Clum A."/>
            <person name="Dockter R.B."/>
            <person name="Fauchery L."/>
            <person name="Guy J."/>
            <person name="Iotti M."/>
            <person name="Le Tacon F."/>
            <person name="Lindquist E.A."/>
            <person name="Lipzen A."/>
            <person name="Malagnac F."/>
            <person name="Mello A."/>
            <person name="Molinier V."/>
            <person name="Miyauchi S."/>
            <person name="Poulain J."/>
            <person name="Riccioni C."/>
            <person name="Rubini A."/>
            <person name="Sitrit Y."/>
            <person name="Splivallo R."/>
            <person name="Traeger S."/>
            <person name="Wang M."/>
            <person name="Zifcakova L."/>
            <person name="Wipf D."/>
            <person name="Zambonelli A."/>
            <person name="Paolocci F."/>
            <person name="Nowrousian M."/>
            <person name="Ottonello S."/>
            <person name="Baldrian P."/>
            <person name="Spatafora J.W."/>
            <person name="Henrissat B."/>
            <person name="Nagy L.G."/>
            <person name="Aury J.M."/>
            <person name="Wincker P."/>
            <person name="Grigoriev I.V."/>
            <person name="Bonfante P."/>
            <person name="Martin F.M."/>
        </authorList>
    </citation>
    <scope>NUCLEOTIDE SEQUENCE [LARGE SCALE GENOMIC DNA]</scope>
    <source>
        <strain evidence="7 8">ATCC MYA-4762</strain>
    </source>
</reference>
<comment type="subcellular location">
    <subcellularLocation>
        <location evidence="1">Cell membrane</location>
    </subcellularLocation>
</comment>
<dbReference type="PANTHER" id="PTHR13806:SF31">
    <property type="entry name" value="FLOTILLIN-LIKE PROTEIN 1-RELATED"/>
    <property type="match status" value="1"/>
</dbReference>
<dbReference type="Gene3D" id="3.30.479.30">
    <property type="entry name" value="Band 7 domain"/>
    <property type="match status" value="1"/>
</dbReference>
<dbReference type="AlphaFoldDB" id="A0A3N4LL40"/>
<dbReference type="Proteomes" id="UP000267821">
    <property type="component" value="Unassembled WGS sequence"/>
</dbReference>
<dbReference type="InterPro" id="IPR027705">
    <property type="entry name" value="Flotillin_fam"/>
</dbReference>
<dbReference type="InterPro" id="IPR001107">
    <property type="entry name" value="Band_7"/>
</dbReference>
<keyword evidence="4" id="KW-0472">Membrane</keyword>
<evidence type="ECO:0000313" key="8">
    <source>
        <dbReference type="Proteomes" id="UP000267821"/>
    </source>
</evidence>
<proteinExistence type="inferred from homology"/>
<evidence type="ECO:0000256" key="5">
    <source>
        <dbReference type="RuleBase" id="RU366054"/>
    </source>
</evidence>
<dbReference type="PANTHER" id="PTHR13806">
    <property type="entry name" value="FLOTILLIN-RELATED"/>
    <property type="match status" value="1"/>
</dbReference>
<evidence type="ECO:0000256" key="4">
    <source>
        <dbReference type="ARBA" id="ARBA00023136"/>
    </source>
</evidence>
<feature type="domain" description="Band 7" evidence="6">
    <location>
        <begin position="8"/>
        <end position="203"/>
    </location>
</feature>
<sequence>MAIPWYHIAEPSNYLVITGAGIETVRITKKAWVKPWQKVQKISVTPFDFSLDLQAMTQEKLMLIVPVVFTIGPEDKPEALKKYASLLTGQSDGADPNAATATSVAESTSSRNNVRRIVRGIIEGETRVLVSTMTAEEVFTNRALFKANVTNNVQTELSKFGLIIYNSNVKDLKDPPGSEYFSFLSRKAHESASSKARIDASEARRRGEIGVQENEGLTKQQISKIEADTAILETQRGKDKAAAQASLAIKTAELEAEVALTKIRAKRAQEARDAELQKDVEIKRAEMELERLRALDVTKAQIAKESSGQNADASHYLAVRNADAKLYTQEKAVEAAMFEAQKKADNQHYAVIKAAEAAYIESQKKAEARFYQLTKEAEAAATSKKLEAEAVTEMAKAYQELAKAFGGSDGLLKYLMIERGVYSDLAKQNAAAVQGLQPKINVWNTGGSGEGSSAGDPMAPIRGLFTGLPPMLAAVHEQTGMAPPAWMMQMPNREDGVLVKGKGTAVSASN</sequence>
<dbReference type="CDD" id="cd03399">
    <property type="entry name" value="SPFH_flotillin"/>
    <property type="match status" value="1"/>
</dbReference>
<dbReference type="GO" id="GO:0005886">
    <property type="term" value="C:plasma membrane"/>
    <property type="evidence" value="ECO:0007669"/>
    <property type="project" value="UniProtKB-SubCell"/>
</dbReference>
<keyword evidence="3" id="KW-1003">Cell membrane</keyword>
<dbReference type="SUPFAM" id="SSF117892">
    <property type="entry name" value="Band 7/SPFH domain"/>
    <property type="match status" value="1"/>
</dbReference>
<dbReference type="OrthoDB" id="6080404at2759"/>
<evidence type="ECO:0000256" key="2">
    <source>
        <dbReference type="ARBA" id="ARBA00007161"/>
    </source>
</evidence>
<accession>A0A3N4LL40</accession>
<comment type="similarity">
    <text evidence="2 5">Belongs to the band 7/mec-2 family. Flotillin subfamily.</text>
</comment>
<dbReference type="InParanoid" id="A0A3N4LL40"/>
<organism evidence="7 8">
    <name type="scientific">Terfezia boudieri ATCC MYA-4762</name>
    <dbReference type="NCBI Taxonomy" id="1051890"/>
    <lineage>
        <taxon>Eukaryota</taxon>
        <taxon>Fungi</taxon>
        <taxon>Dikarya</taxon>
        <taxon>Ascomycota</taxon>
        <taxon>Pezizomycotina</taxon>
        <taxon>Pezizomycetes</taxon>
        <taxon>Pezizales</taxon>
        <taxon>Pezizaceae</taxon>
        <taxon>Terfezia</taxon>
    </lineage>
</organism>
<keyword evidence="8" id="KW-1185">Reference proteome</keyword>
<evidence type="ECO:0000259" key="6">
    <source>
        <dbReference type="Pfam" id="PF01145"/>
    </source>
</evidence>
<dbReference type="EMBL" id="ML121560">
    <property type="protein sequence ID" value="RPB21371.1"/>
    <property type="molecule type" value="Genomic_DNA"/>
</dbReference>
<evidence type="ECO:0000313" key="7">
    <source>
        <dbReference type="EMBL" id="RPB21371.1"/>
    </source>
</evidence>
<dbReference type="STRING" id="1051890.A0A3N4LL40"/>
<evidence type="ECO:0000256" key="1">
    <source>
        <dbReference type="ARBA" id="ARBA00004236"/>
    </source>
</evidence>
<gene>
    <name evidence="7" type="ORF">L211DRAFT_851548</name>
</gene>
<evidence type="ECO:0000256" key="3">
    <source>
        <dbReference type="ARBA" id="ARBA00022475"/>
    </source>
</evidence>
<name>A0A3N4LL40_9PEZI</name>
<protein>
    <recommendedName>
        <fullName evidence="6">Band 7 domain-containing protein</fullName>
    </recommendedName>
</protein>
<dbReference type="InterPro" id="IPR036013">
    <property type="entry name" value="Band_7/SPFH_dom_sf"/>
</dbReference>